<dbReference type="InterPro" id="IPR050789">
    <property type="entry name" value="Diverse_Enzym_Activities"/>
</dbReference>
<dbReference type="STRING" id="576118.SAMN05216216_11352"/>
<protein>
    <recommendedName>
        <fullName evidence="1">Beta-lactamase-related domain-containing protein</fullName>
    </recommendedName>
</protein>
<dbReference type="PANTHER" id="PTHR43283:SF14">
    <property type="entry name" value="BLL8153 PROTEIN"/>
    <property type="match status" value="1"/>
</dbReference>
<dbReference type="Proteomes" id="UP000199008">
    <property type="component" value="Unassembled WGS sequence"/>
</dbReference>
<dbReference type="AlphaFoldDB" id="A0A1G9FQF5"/>
<keyword evidence="3" id="KW-1185">Reference proteome</keyword>
<dbReference type="PANTHER" id="PTHR43283">
    <property type="entry name" value="BETA-LACTAMASE-RELATED"/>
    <property type="match status" value="1"/>
</dbReference>
<feature type="domain" description="Beta-lactamase-related" evidence="1">
    <location>
        <begin position="92"/>
        <end position="374"/>
    </location>
</feature>
<evidence type="ECO:0000313" key="3">
    <source>
        <dbReference type="Proteomes" id="UP000199008"/>
    </source>
</evidence>
<reference evidence="3" key="1">
    <citation type="submission" date="2016-10" db="EMBL/GenBank/DDBJ databases">
        <authorList>
            <person name="Varghese N."/>
            <person name="Submissions S."/>
        </authorList>
    </citation>
    <scope>NUCLEOTIDE SEQUENCE [LARGE SCALE GENOMIC DNA]</scope>
    <source>
        <strain evidence="3">CGMCC 1.8895</strain>
    </source>
</reference>
<dbReference type="SUPFAM" id="SSF56601">
    <property type="entry name" value="beta-lactamase/transpeptidase-like"/>
    <property type="match status" value="1"/>
</dbReference>
<name>A0A1G9FQF5_9BACL</name>
<dbReference type="EMBL" id="FNFY01000013">
    <property type="protein sequence ID" value="SDK90631.1"/>
    <property type="molecule type" value="Genomic_DNA"/>
</dbReference>
<dbReference type="InterPro" id="IPR001466">
    <property type="entry name" value="Beta-lactam-related"/>
</dbReference>
<gene>
    <name evidence="2" type="ORF">SAMN05216216_11352</name>
</gene>
<accession>A0A1G9FQF5</accession>
<dbReference type="OrthoDB" id="9773047at2"/>
<evidence type="ECO:0000313" key="2">
    <source>
        <dbReference type="EMBL" id="SDK90631.1"/>
    </source>
</evidence>
<organism evidence="2 3">
    <name type="scientific">Lacicoccus qingdaonensis</name>
    <dbReference type="NCBI Taxonomy" id="576118"/>
    <lineage>
        <taxon>Bacteria</taxon>
        <taxon>Bacillati</taxon>
        <taxon>Bacillota</taxon>
        <taxon>Bacilli</taxon>
        <taxon>Bacillales</taxon>
        <taxon>Salinicoccaceae</taxon>
        <taxon>Lacicoccus</taxon>
    </lineage>
</organism>
<dbReference type="Pfam" id="PF00144">
    <property type="entry name" value="Beta-lactamase"/>
    <property type="match status" value="1"/>
</dbReference>
<dbReference type="RefSeq" id="WP_092986506.1">
    <property type="nucleotide sequence ID" value="NZ_FNFY01000013.1"/>
</dbReference>
<dbReference type="Gene3D" id="3.40.710.10">
    <property type="entry name" value="DD-peptidase/beta-lactamase superfamily"/>
    <property type="match status" value="1"/>
</dbReference>
<proteinExistence type="predicted"/>
<dbReference type="InterPro" id="IPR012338">
    <property type="entry name" value="Beta-lactam/transpept-like"/>
</dbReference>
<evidence type="ECO:0000259" key="1">
    <source>
        <dbReference type="Pfam" id="PF00144"/>
    </source>
</evidence>
<sequence length="389" mass="43184">MSFYRHANEKIGTIENIYNGDMLPDLAINTFRNIERLFPTRSIPASPTPKPLEKSPFSLKPFKSQIKDKATETEDQNYDLYDYLTLNSVTGIVVLKEGGMVYENYLRGNGPDTRWMSMSVAKSITSTLVGVAVKEGHIESIDDPTAKYVPVLKGSAYENTTVRHILGMNSGVKWDETYTNPDSDRRDFLRAQVSKEPGALLKVMSELPSAGEPGNIHNYSTGETTVASEIVIGATGKNLSDYLSEKIWEPYGMESEAAWWLDSQDGNEIGGSGFSAVLRDYARFGQFILDGGEIDGKRLLPDGWVEAATQATTLDNGETVNYGLMWWPAWTEKSKKHKAFQAFGIHGQVLHIDPSEEVVVAISSARPKPKGTQPIDDMLFIEDLIENIK</sequence>